<dbReference type="PATRIC" id="fig|28128.5.peg.2797"/>
<dbReference type="InterPro" id="IPR038765">
    <property type="entry name" value="Papain-like_cys_pep_sf"/>
</dbReference>
<dbReference type="InterPro" id="IPR044934">
    <property type="entry name" value="Streptopain_sf"/>
</dbReference>
<dbReference type="AlphaFoldDB" id="A0A133PTS9"/>
<evidence type="ECO:0000313" key="9">
    <source>
        <dbReference type="EMBL" id="KXA32479.1"/>
    </source>
</evidence>
<feature type="domain" description="Spi protease inhibitor" evidence="8">
    <location>
        <begin position="19"/>
        <end position="116"/>
    </location>
</feature>
<evidence type="ECO:0000256" key="5">
    <source>
        <dbReference type="ARBA" id="ARBA00022807"/>
    </source>
</evidence>
<dbReference type="SUPFAM" id="SSF54001">
    <property type="entry name" value="Cysteine proteinases"/>
    <property type="match status" value="1"/>
</dbReference>
<evidence type="ECO:0000256" key="2">
    <source>
        <dbReference type="ARBA" id="ARBA00022670"/>
    </source>
</evidence>
<evidence type="ECO:0000256" key="6">
    <source>
        <dbReference type="PIRSR" id="PIRSR600200-1"/>
    </source>
</evidence>
<gene>
    <name evidence="9" type="ORF">HMPREF3226_02720</name>
</gene>
<dbReference type="RefSeq" id="WP_082745870.1">
    <property type="nucleotide sequence ID" value="NZ_KQ957341.1"/>
</dbReference>
<evidence type="ECO:0000256" key="1">
    <source>
        <dbReference type="ARBA" id="ARBA00009693"/>
    </source>
</evidence>
<evidence type="ECO:0000256" key="3">
    <source>
        <dbReference type="ARBA" id="ARBA00022729"/>
    </source>
</evidence>
<dbReference type="OrthoDB" id="2235251at2"/>
<evidence type="ECO:0000256" key="4">
    <source>
        <dbReference type="ARBA" id="ARBA00022801"/>
    </source>
</evidence>
<reference evidence="10" key="1">
    <citation type="submission" date="2016-01" db="EMBL/GenBank/DDBJ databases">
        <authorList>
            <person name="Mitreva M."/>
            <person name="Pepin K.H."/>
            <person name="Mihindukulasuriya K.A."/>
            <person name="Fulton R."/>
            <person name="Fronick C."/>
            <person name="O'Laughlin M."/>
            <person name="Miner T."/>
            <person name="Herter B."/>
            <person name="Rosa B.A."/>
            <person name="Cordes M."/>
            <person name="Tomlinson C."/>
            <person name="Wollam A."/>
            <person name="Palsikar V.B."/>
            <person name="Mardis E.R."/>
            <person name="Wilson R.K."/>
        </authorList>
    </citation>
    <scope>NUCLEOTIDE SEQUENCE [LARGE SCALE GENOMIC DNA]</scope>
    <source>
        <strain evidence="10">MJR7716</strain>
    </source>
</reference>
<proteinExistence type="inferred from homology"/>
<keyword evidence="4" id="KW-0378">Hydrolase</keyword>
<dbReference type="Pfam" id="PF01640">
    <property type="entry name" value="Peptidase_C10"/>
    <property type="match status" value="1"/>
</dbReference>
<name>A0A133PTS9_9BACT</name>
<accession>A0A133PTS9</accession>
<dbReference type="eggNOG" id="ENOG502ZR0D">
    <property type="taxonomic scope" value="Bacteria"/>
</dbReference>
<dbReference type="STRING" id="28128.HMPREF3226_02720"/>
<feature type="chain" id="PRO_5007458414" evidence="7">
    <location>
        <begin position="20"/>
        <end position="1097"/>
    </location>
</feature>
<dbReference type="PRINTS" id="PR00797">
    <property type="entry name" value="STREPTOPAIN"/>
</dbReference>
<evidence type="ECO:0000313" key="10">
    <source>
        <dbReference type="Proteomes" id="UP000070533"/>
    </source>
</evidence>
<dbReference type="GO" id="GO:0006508">
    <property type="term" value="P:proteolysis"/>
    <property type="evidence" value="ECO:0007669"/>
    <property type="project" value="UniProtKB-KW"/>
</dbReference>
<dbReference type="Proteomes" id="UP000070533">
    <property type="component" value="Unassembled WGS sequence"/>
</dbReference>
<dbReference type="InterPro" id="IPR025896">
    <property type="entry name" value="Spi_Prtas-inh"/>
</dbReference>
<dbReference type="EMBL" id="LRQG01000256">
    <property type="protein sequence ID" value="KXA32479.1"/>
    <property type="molecule type" value="Genomic_DNA"/>
</dbReference>
<sequence length="1097" mass="121754">MLRKTTLLFAFLLSVTLFAAPITQDQAMQEAQAFLNSRKSLPRSMKMRQAYRVPKLKSASNQSYFYIFNVGTNNGFVIVSGDDRTAAILGYTDAGSFDASKINPNMKSFLDAYVEELKQLDKINVLPGKHAGRKAIVRPKEPISPLVSIHWDQEVPYNNLCPEITDESMKKDTYNGRFVTGCVATAMAQVMGYYQWPQGKTLMPIPAYTSKQANLNVSELPVTTFDWNNIKNVYSRNYSQAEADAVAKLMQYCGSSVRMNYYYSSKGGSGAFGSDVPKALKTYFDYAATTKLITRYDYTADTWADALYGELKEKRPVVLCGASPSGGHCFVVDGYAEGEYFHINWGWSGFQDGYYRLSVLEPGAQGIGGFEGGYSQDQQAIIGIQPNNGQPAACTLVGYGIYPSVKTVNRASKDVNFKGADFYSKDDEYSYTFKVLNMEKGPRNCYLSIGLCDENNQLIQVLSNGSEECKYQDYNYYYTINLWELNDFGANLPLGKYKVFPVYREKTNEDWKLCDGYTKNYVLVEITETQYRVLETEDGSSFNLNATAKIEGTPTVGTPCTFNFDVSNTGSDYYGLVGLRIGKNNVEENVVSLSVARGKKSQISFGYIPKTAGTFKYSLVSVEESYNEATKKWEDTYTDIPGSSGTFIVREAGNGGNLKAEVSIDANKDGVVYGKGITGKFTLTNNASTPYNDKIYVTVFQHSGSKWYNLGDVPREVSVKANGTLTQTFKFVGLSEGQSYLVSVFTHKDGEEWNERGYSAEFKVLPGVTAFYPDGTFKTFNPTNDIDLGNATTIDFGSSTIKGALTGSTNPNALYYFAEKANVPSAVAGKNVIVNGEAEKITLVDDANTDFRPLYDFTAKDITYTRKFEKGYDGTNYNWQTIVLPFDVNSITIDNIAYDWLKSEKDKDKSVWLMNVFGEDDAKNTIYYDYVRDFKANHPYIITIENKLMGTAIDPTPKDVVFHGTNAEVMADVIPVVTGTKYKFVGTYTAEPVEKAYQLNETGTKFVVQPSSKSAPFYAYFMTADGIIPGADIANALKIDIVTPTLGIADVGVDATFDNSIIYNINGEIMGYGKADFLRLPKGIYIINGKKVLRTVR</sequence>
<dbReference type="InterPro" id="IPR000200">
    <property type="entry name" value="Peptidase_C10"/>
</dbReference>
<feature type="active site" description="Proton acceptor" evidence="6">
    <location>
        <position position="328"/>
    </location>
</feature>
<feature type="signal peptide" evidence="7">
    <location>
        <begin position="1"/>
        <end position="19"/>
    </location>
</feature>
<evidence type="ECO:0000259" key="8">
    <source>
        <dbReference type="Pfam" id="PF13734"/>
    </source>
</evidence>
<comment type="similarity">
    <text evidence="1">Belongs to the peptidase C10 family.</text>
</comment>
<comment type="caution">
    <text evidence="9">The sequence shown here is derived from an EMBL/GenBank/DDBJ whole genome shotgun (WGS) entry which is preliminary data.</text>
</comment>
<evidence type="ECO:0000256" key="7">
    <source>
        <dbReference type="SAM" id="SignalP"/>
    </source>
</evidence>
<keyword evidence="10" id="KW-1185">Reference proteome</keyword>
<dbReference type="Pfam" id="PF13734">
    <property type="entry name" value="Inhibitor_I69"/>
    <property type="match status" value="1"/>
</dbReference>
<feature type="active site" description="Nucleophile" evidence="6">
    <location>
        <position position="182"/>
    </location>
</feature>
<keyword evidence="2" id="KW-0645">Protease</keyword>
<dbReference type="GO" id="GO:0008234">
    <property type="term" value="F:cysteine-type peptidase activity"/>
    <property type="evidence" value="ECO:0007669"/>
    <property type="project" value="UniProtKB-KW"/>
</dbReference>
<keyword evidence="5" id="KW-0788">Thiol protease</keyword>
<protein>
    <submittedName>
        <fullName evidence="9">Peptidase C10 family protein</fullName>
    </submittedName>
</protein>
<dbReference type="Gene3D" id="3.90.70.50">
    <property type="entry name" value="Peptidase C10, streptopain"/>
    <property type="match status" value="1"/>
</dbReference>
<keyword evidence="3 7" id="KW-0732">Signal</keyword>
<organism evidence="9 10">
    <name type="scientific">Prevotella corporis</name>
    <dbReference type="NCBI Taxonomy" id="28128"/>
    <lineage>
        <taxon>Bacteria</taxon>
        <taxon>Pseudomonadati</taxon>
        <taxon>Bacteroidota</taxon>
        <taxon>Bacteroidia</taxon>
        <taxon>Bacteroidales</taxon>
        <taxon>Prevotellaceae</taxon>
        <taxon>Prevotella</taxon>
    </lineage>
</organism>